<organism evidence="1 2">
    <name type="scientific">Streptococcus sanguinis</name>
    <dbReference type="NCBI Taxonomy" id="1305"/>
    <lineage>
        <taxon>Bacteria</taxon>
        <taxon>Bacillati</taxon>
        <taxon>Bacillota</taxon>
        <taxon>Bacilli</taxon>
        <taxon>Lactobacillales</taxon>
        <taxon>Streptococcaceae</taxon>
        <taxon>Streptococcus</taxon>
    </lineage>
</organism>
<comment type="caution">
    <text evidence="1">The sequence shown here is derived from an EMBL/GenBank/DDBJ whole genome shotgun (WGS) entry which is preliminary data.</text>
</comment>
<evidence type="ECO:0008006" key="3">
    <source>
        <dbReference type="Google" id="ProtNLM"/>
    </source>
</evidence>
<protein>
    <recommendedName>
        <fullName evidence="3">Lipoprotein</fullName>
    </recommendedName>
</protein>
<dbReference type="AlphaFoldDB" id="A0ABD7JNT7"/>
<accession>A0ABD7JNT7</accession>
<name>A0ABD7JNT7_STRSA</name>
<dbReference type="Proteomes" id="UP000280549">
    <property type="component" value="Unassembled WGS sequence"/>
</dbReference>
<evidence type="ECO:0000313" key="2">
    <source>
        <dbReference type="Proteomes" id="UP000280549"/>
    </source>
</evidence>
<evidence type="ECO:0000313" key="1">
    <source>
        <dbReference type="EMBL" id="RSI26904.1"/>
    </source>
</evidence>
<dbReference type="RefSeq" id="WP_101771610.1">
    <property type="nucleotide sequence ID" value="NZ_CP076612.1"/>
</dbReference>
<dbReference type="EMBL" id="RJMR01000001">
    <property type="protein sequence ID" value="RSI26904.1"/>
    <property type="molecule type" value="Genomic_DNA"/>
</dbReference>
<gene>
    <name evidence="1" type="ORF">D8881_00530</name>
</gene>
<proteinExistence type="predicted"/>
<reference evidence="1 2" key="1">
    <citation type="submission" date="2018-11" db="EMBL/GenBank/DDBJ databases">
        <title>Species Designations Belie Phenotypic and Genotypic Heterogeneity in Oral Streptococci.</title>
        <authorList>
            <person name="Velsko I."/>
        </authorList>
    </citation>
    <scope>NUCLEOTIDE SEQUENCE [LARGE SCALE GENOMIC DNA]</scope>
    <source>
        <strain evidence="1 2">BCC20</strain>
    </source>
</reference>
<sequence length="319" mass="37018">MKFSKKTVLIVIFIAILLLTPYLACKYYENRYIKPYSTFLLKRKIADYKYIEDGKALVIKWDYDNPLDYWITENSTSVTLGAPVVGQTKIVQEYNKLLTLTPLRNEPLEDEYWKIAVYDIKEKGFLSKEYDVFKMTRDYDSDYIPTRIASIIYISEGRELLDIHLKNAKDGSLVTKSIDLEKGKIVELGKEQDYEQYATATNFYNLLPESKDYFMLNWETGVSAGGKLDKDALIRQKYPDAAKLVEDNNGSIVVLADKPSIENNMPIYQLLYKKGTNLFENVTIPAESSIDGQEHIVNSQEEFIKYYHKKEEGIPKYRM</sequence>